<dbReference type="EMBL" id="JBHRXK010000002">
    <property type="protein sequence ID" value="MFC3550321.1"/>
    <property type="molecule type" value="Genomic_DNA"/>
</dbReference>
<dbReference type="GO" id="GO:0003937">
    <property type="term" value="F:IMP cyclohydrolase activity"/>
    <property type="evidence" value="ECO:0007669"/>
    <property type="project" value="UniProtKB-EC"/>
</dbReference>
<sequence>MTPDRLPASPVKIRRALLSVSDKTGLIELAQALAAHGVELLSTGGTAKAIRDAGLPVRDVSDVTGFPEMMDGRVKTLHPIVHGGLLGRAGTDDAVMAQHGIAPIDLLVLNLYPFEQVSANPDSSFEDIVENIDIGGPAMLRSAAKNFARVAVATDPAQYAALVDELNGNDGALSARTRFALSVAAFNRVAQYDAAISNHLSALDDAHTQQLFPAQSNSNFVKVMDLRYGENPHQHGAFYRDLWPVPGTLATFTQLQGKELSFNNLADADAAWECVRQFETPACVIVKHANPCGVAQGVACGDAYELAYATDPTSAFGGIIAFNTKLDAATAKAILDRQFVEVLIAPEYEDGALDYARKKANVRVLRIPHGEGRNNFDVKRVGSGLLMQTSDIREVTRDELKVVTQLAPTPEQFNDLLFAWRVAKFVKSNAIVYAKDGRTIGVGAGQMSRVYSARIAGIKANDAGLVVPGSVMASDAFFPFRDGIDAAAEAGIKAVIQPGGSMRDSEVIAAADEHGLAMVFTGVRHFRH</sequence>
<comment type="pathway">
    <text evidence="2 8">Purine metabolism; IMP biosynthesis via de novo pathway; 5-formamido-1-(5-phospho-D-ribosyl)imidazole-4-carboxamide from 5-amino-1-(5-phospho-D-ribosyl)imidazole-4-carboxamide (10-formyl THF route): step 1/1.</text>
</comment>
<dbReference type="SMART" id="SM00851">
    <property type="entry name" value="MGS"/>
    <property type="match status" value="1"/>
</dbReference>
<comment type="catalytic activity">
    <reaction evidence="8">
        <text>(6R)-10-formyltetrahydrofolate + 5-amino-1-(5-phospho-beta-D-ribosyl)imidazole-4-carboxamide = 5-formamido-1-(5-phospho-D-ribosyl)imidazole-4-carboxamide + (6S)-5,6,7,8-tetrahydrofolate</text>
        <dbReference type="Rhea" id="RHEA:22192"/>
        <dbReference type="ChEBI" id="CHEBI:57453"/>
        <dbReference type="ChEBI" id="CHEBI:58467"/>
        <dbReference type="ChEBI" id="CHEBI:58475"/>
        <dbReference type="ChEBI" id="CHEBI:195366"/>
        <dbReference type="EC" id="2.1.2.3"/>
    </reaction>
</comment>
<dbReference type="InterPro" id="IPR036914">
    <property type="entry name" value="MGS-like_dom_sf"/>
</dbReference>
<evidence type="ECO:0000259" key="9">
    <source>
        <dbReference type="PROSITE" id="PS51855"/>
    </source>
</evidence>
<proteinExistence type="inferred from homology"/>
<keyword evidence="4 8" id="KW-0808">Transferase</keyword>
<evidence type="ECO:0000256" key="2">
    <source>
        <dbReference type="ARBA" id="ARBA00004954"/>
    </source>
</evidence>
<dbReference type="Proteomes" id="UP001595740">
    <property type="component" value="Unassembled WGS sequence"/>
</dbReference>
<keyword evidence="5 8" id="KW-0658">Purine biosynthesis</keyword>
<keyword evidence="11" id="KW-1185">Reference proteome</keyword>
<evidence type="ECO:0000256" key="3">
    <source>
        <dbReference type="ARBA" id="ARBA00007667"/>
    </source>
</evidence>
<dbReference type="Gene3D" id="3.40.140.20">
    <property type="match status" value="2"/>
</dbReference>
<evidence type="ECO:0000313" key="10">
    <source>
        <dbReference type="EMBL" id="MFC3550321.1"/>
    </source>
</evidence>
<dbReference type="EC" id="2.1.2.3" evidence="8"/>
<evidence type="ECO:0000256" key="6">
    <source>
        <dbReference type="ARBA" id="ARBA00022801"/>
    </source>
</evidence>
<dbReference type="SMART" id="SM00798">
    <property type="entry name" value="AICARFT_IMPCHas"/>
    <property type="match status" value="1"/>
</dbReference>
<dbReference type="InterPro" id="IPR011607">
    <property type="entry name" value="MGS-like_dom"/>
</dbReference>
<dbReference type="PANTHER" id="PTHR11692:SF0">
    <property type="entry name" value="BIFUNCTIONAL PURINE BIOSYNTHESIS PROTEIN ATIC"/>
    <property type="match status" value="1"/>
</dbReference>
<dbReference type="HAMAP" id="MF_00139">
    <property type="entry name" value="PurH"/>
    <property type="match status" value="1"/>
</dbReference>
<dbReference type="CDD" id="cd01421">
    <property type="entry name" value="IMPCH"/>
    <property type="match status" value="1"/>
</dbReference>
<evidence type="ECO:0000313" key="11">
    <source>
        <dbReference type="Proteomes" id="UP001595740"/>
    </source>
</evidence>
<gene>
    <name evidence="8 10" type="primary">purH</name>
    <name evidence="10" type="ORF">ACFOLC_04765</name>
</gene>
<dbReference type="InterPro" id="IPR016193">
    <property type="entry name" value="Cytidine_deaminase-like"/>
</dbReference>
<dbReference type="Gene3D" id="3.40.50.1380">
    <property type="entry name" value="Methylglyoxal synthase-like domain"/>
    <property type="match status" value="1"/>
</dbReference>
<dbReference type="NCBIfam" id="NF002049">
    <property type="entry name" value="PRK00881.1"/>
    <property type="match status" value="1"/>
</dbReference>
<dbReference type="NCBIfam" id="TIGR00355">
    <property type="entry name" value="purH"/>
    <property type="match status" value="1"/>
</dbReference>
<keyword evidence="6 8" id="KW-0378">Hydrolase</keyword>
<dbReference type="InterPro" id="IPR002695">
    <property type="entry name" value="PurH-like"/>
</dbReference>
<organism evidence="10 11">
    <name type="scientific">Lysobacter cavernae</name>
    <dbReference type="NCBI Taxonomy" id="1685901"/>
    <lineage>
        <taxon>Bacteria</taxon>
        <taxon>Pseudomonadati</taxon>
        <taxon>Pseudomonadota</taxon>
        <taxon>Gammaproteobacteria</taxon>
        <taxon>Lysobacterales</taxon>
        <taxon>Lysobacteraceae</taxon>
        <taxon>Lysobacter</taxon>
    </lineage>
</organism>
<accession>A0ABV7RNW6</accession>
<comment type="pathway">
    <text evidence="1 8">Purine metabolism; IMP biosynthesis via de novo pathway; IMP from 5-formamido-1-(5-phospho-D-ribosyl)imidazole-4-carboxamide: step 1/1.</text>
</comment>
<dbReference type="EC" id="3.5.4.10" evidence="8"/>
<evidence type="ECO:0000256" key="8">
    <source>
        <dbReference type="HAMAP-Rule" id="MF_00139"/>
    </source>
</evidence>
<name>A0ABV7RNW6_9GAMM</name>
<dbReference type="PANTHER" id="PTHR11692">
    <property type="entry name" value="BIFUNCTIONAL PURINE BIOSYNTHESIS PROTEIN PURH"/>
    <property type="match status" value="1"/>
</dbReference>
<keyword evidence="7 8" id="KW-0511">Multifunctional enzyme</keyword>
<protein>
    <recommendedName>
        <fullName evidence="8">Bifunctional purine biosynthesis protein PurH</fullName>
    </recommendedName>
    <domain>
        <recommendedName>
            <fullName evidence="8">Phosphoribosylaminoimidazolecarboxamide formyltransferase</fullName>
            <ecNumber evidence="8">2.1.2.3</ecNumber>
        </recommendedName>
        <alternativeName>
            <fullName evidence="8">AICAR transformylase</fullName>
        </alternativeName>
    </domain>
    <domain>
        <recommendedName>
            <fullName evidence="8">IMP cyclohydrolase</fullName>
            <ecNumber evidence="8">3.5.4.10</ecNumber>
        </recommendedName>
        <alternativeName>
            <fullName evidence="8">ATIC</fullName>
        </alternativeName>
        <alternativeName>
            <fullName evidence="8">IMP synthase</fullName>
        </alternativeName>
        <alternativeName>
            <fullName evidence="8">Inosinicase</fullName>
        </alternativeName>
    </domain>
</protein>
<reference evidence="11" key="1">
    <citation type="journal article" date="2019" name="Int. J. Syst. Evol. Microbiol.">
        <title>The Global Catalogue of Microorganisms (GCM) 10K type strain sequencing project: providing services to taxonomists for standard genome sequencing and annotation.</title>
        <authorList>
            <consortium name="The Broad Institute Genomics Platform"/>
            <consortium name="The Broad Institute Genome Sequencing Center for Infectious Disease"/>
            <person name="Wu L."/>
            <person name="Ma J."/>
        </authorList>
    </citation>
    <scope>NUCLEOTIDE SEQUENCE [LARGE SCALE GENOMIC DNA]</scope>
    <source>
        <strain evidence="11">KCTC 42875</strain>
    </source>
</reference>
<dbReference type="InterPro" id="IPR024051">
    <property type="entry name" value="AICAR_Tfase_dup_dom_sf"/>
</dbReference>
<dbReference type="SUPFAM" id="SSF52335">
    <property type="entry name" value="Methylglyoxal synthase-like"/>
    <property type="match status" value="1"/>
</dbReference>
<feature type="domain" description="MGS-like" evidence="9">
    <location>
        <begin position="4"/>
        <end position="154"/>
    </location>
</feature>
<dbReference type="RefSeq" id="WP_386758092.1">
    <property type="nucleotide sequence ID" value="NZ_JBHRXK010000002.1"/>
</dbReference>
<evidence type="ECO:0000256" key="1">
    <source>
        <dbReference type="ARBA" id="ARBA00004844"/>
    </source>
</evidence>
<evidence type="ECO:0000256" key="4">
    <source>
        <dbReference type="ARBA" id="ARBA00022679"/>
    </source>
</evidence>
<comment type="caution">
    <text evidence="10">The sequence shown here is derived from an EMBL/GenBank/DDBJ whole genome shotgun (WGS) entry which is preliminary data.</text>
</comment>
<dbReference type="PROSITE" id="PS51855">
    <property type="entry name" value="MGS"/>
    <property type="match status" value="1"/>
</dbReference>
<comment type="catalytic activity">
    <reaction evidence="8">
        <text>IMP + H2O = 5-formamido-1-(5-phospho-D-ribosyl)imidazole-4-carboxamide</text>
        <dbReference type="Rhea" id="RHEA:18445"/>
        <dbReference type="ChEBI" id="CHEBI:15377"/>
        <dbReference type="ChEBI" id="CHEBI:58053"/>
        <dbReference type="ChEBI" id="CHEBI:58467"/>
        <dbReference type="EC" id="3.5.4.10"/>
    </reaction>
</comment>
<comment type="domain">
    <text evidence="8">The IMP cyclohydrolase activity resides in the N-terminal region.</text>
</comment>
<dbReference type="Pfam" id="PF02142">
    <property type="entry name" value="MGS"/>
    <property type="match status" value="1"/>
</dbReference>
<dbReference type="GO" id="GO:0004643">
    <property type="term" value="F:phosphoribosylaminoimidazolecarboxamide formyltransferase activity"/>
    <property type="evidence" value="ECO:0007669"/>
    <property type="project" value="UniProtKB-EC"/>
</dbReference>
<evidence type="ECO:0000256" key="5">
    <source>
        <dbReference type="ARBA" id="ARBA00022755"/>
    </source>
</evidence>
<dbReference type="PIRSF" id="PIRSF000414">
    <property type="entry name" value="AICARFT_IMPCHas"/>
    <property type="match status" value="1"/>
</dbReference>
<dbReference type="SUPFAM" id="SSF53927">
    <property type="entry name" value="Cytidine deaminase-like"/>
    <property type="match status" value="1"/>
</dbReference>
<evidence type="ECO:0000256" key="7">
    <source>
        <dbReference type="ARBA" id="ARBA00023268"/>
    </source>
</evidence>
<dbReference type="Pfam" id="PF01808">
    <property type="entry name" value="AICARFT_IMPCHas"/>
    <property type="match status" value="1"/>
</dbReference>
<comment type="similarity">
    <text evidence="3 8">Belongs to the PurH family.</text>
</comment>